<feature type="compositionally biased region" description="Low complexity" evidence="1">
    <location>
        <begin position="67"/>
        <end position="126"/>
    </location>
</feature>
<dbReference type="AlphaFoldDB" id="A0A9P8C2F9"/>
<evidence type="ECO:0000313" key="2">
    <source>
        <dbReference type="EMBL" id="KAG9231448.1"/>
    </source>
</evidence>
<keyword evidence="3" id="KW-1185">Reference proteome</keyword>
<feature type="region of interest" description="Disordered" evidence="1">
    <location>
        <begin position="1"/>
        <end position="151"/>
    </location>
</feature>
<proteinExistence type="predicted"/>
<name>A0A9P8C2F9_9HELO</name>
<reference evidence="2" key="1">
    <citation type="journal article" date="2021" name="IMA Fungus">
        <title>Genomic characterization of three marine fungi, including Emericellopsis atlantica sp. nov. with signatures of a generalist lifestyle and marine biomass degradation.</title>
        <authorList>
            <person name="Hagestad O.C."/>
            <person name="Hou L."/>
            <person name="Andersen J.H."/>
            <person name="Hansen E.H."/>
            <person name="Altermark B."/>
            <person name="Li C."/>
            <person name="Kuhnert E."/>
            <person name="Cox R.J."/>
            <person name="Crous P.W."/>
            <person name="Spatafora J.W."/>
            <person name="Lail K."/>
            <person name="Amirebrahimi M."/>
            <person name="Lipzen A."/>
            <person name="Pangilinan J."/>
            <person name="Andreopoulos W."/>
            <person name="Hayes R.D."/>
            <person name="Ng V."/>
            <person name="Grigoriev I.V."/>
            <person name="Jackson S.A."/>
            <person name="Sutton T.D.S."/>
            <person name="Dobson A.D.W."/>
            <person name="Rama T."/>
        </authorList>
    </citation>
    <scope>NUCLEOTIDE SEQUENCE</scope>
    <source>
        <strain evidence="2">TRa018bII</strain>
    </source>
</reference>
<accession>A0A9P8C2F9</accession>
<dbReference type="EMBL" id="MU251601">
    <property type="protein sequence ID" value="KAG9231448.1"/>
    <property type="molecule type" value="Genomic_DNA"/>
</dbReference>
<evidence type="ECO:0000313" key="3">
    <source>
        <dbReference type="Proteomes" id="UP000824998"/>
    </source>
</evidence>
<protein>
    <submittedName>
        <fullName evidence="2">Uncharacterized protein</fullName>
    </submittedName>
</protein>
<gene>
    <name evidence="2" type="ORF">BJ875DRAFT_498296</name>
</gene>
<feature type="compositionally biased region" description="Polar residues" evidence="1">
    <location>
        <begin position="14"/>
        <end position="57"/>
    </location>
</feature>
<evidence type="ECO:0000256" key="1">
    <source>
        <dbReference type="SAM" id="MobiDB-lite"/>
    </source>
</evidence>
<comment type="caution">
    <text evidence="2">The sequence shown here is derived from an EMBL/GenBank/DDBJ whole genome shotgun (WGS) entry which is preliminary data.</text>
</comment>
<dbReference type="Proteomes" id="UP000824998">
    <property type="component" value="Unassembled WGS sequence"/>
</dbReference>
<organism evidence="2 3">
    <name type="scientific">Amylocarpus encephaloides</name>
    <dbReference type="NCBI Taxonomy" id="45428"/>
    <lineage>
        <taxon>Eukaryota</taxon>
        <taxon>Fungi</taxon>
        <taxon>Dikarya</taxon>
        <taxon>Ascomycota</taxon>
        <taxon>Pezizomycotina</taxon>
        <taxon>Leotiomycetes</taxon>
        <taxon>Helotiales</taxon>
        <taxon>Helotiales incertae sedis</taxon>
        <taxon>Amylocarpus</taxon>
    </lineage>
</organism>
<sequence>MSLGVGAAPIDLRNTASSLVDRSSTQGSRLNQGSQGNQQARPVNQNQKSAQSQPRDQTQQHKSKQGQQNQQNQSQENQNQNQENQNNRNPQSQENRPNEQRPSQQNQQNQNNEQNQQNQSNKPNHSQNDDANIIVTPTTSTNHGSQNNQNSQSINIITDTLYDKARSLVGTDLIEGTTYAFILQHPYDDSESNSLLKTLAKALGFQTELLLVAQLTTRTDHGNTYLGFDGTVFQLQIQDQNSLSVQSVQAVWTDSLEGFQYAFLKTTTTTIAELASQGTSWVSNHPTFQYDVQGTNFGTYIQNLITLL</sequence>
<feature type="compositionally biased region" description="Polar residues" evidence="1">
    <location>
        <begin position="135"/>
        <end position="144"/>
    </location>
</feature>